<evidence type="ECO:0000313" key="1">
    <source>
        <dbReference type="EMBL" id="MDR6593562.1"/>
    </source>
</evidence>
<gene>
    <name evidence="1" type="ORF">J2S66_001946</name>
</gene>
<protein>
    <submittedName>
        <fullName evidence="1">Uncharacterized protein</fullName>
    </submittedName>
</protein>
<name>A0ABU1PSE3_9PSEU</name>
<organism evidence="1 2">
    <name type="scientific">Saccharothrix longispora</name>
    <dbReference type="NCBI Taxonomy" id="33920"/>
    <lineage>
        <taxon>Bacteria</taxon>
        <taxon>Bacillati</taxon>
        <taxon>Actinomycetota</taxon>
        <taxon>Actinomycetes</taxon>
        <taxon>Pseudonocardiales</taxon>
        <taxon>Pseudonocardiaceae</taxon>
        <taxon>Saccharothrix</taxon>
    </lineage>
</organism>
<dbReference type="Proteomes" id="UP001268819">
    <property type="component" value="Unassembled WGS sequence"/>
</dbReference>
<evidence type="ECO:0000313" key="2">
    <source>
        <dbReference type="Proteomes" id="UP001268819"/>
    </source>
</evidence>
<sequence length="100" mass="11330">MSTDPDRHRYTLVRFARRGEHTIRVRIGRGSDERQSFAVAEVLTAAREWSWVVDNDPSNWHHSTSPYGDRGTNLHPMTGFDTLRRLADALAGQTALIVPT</sequence>
<keyword evidence="2" id="KW-1185">Reference proteome</keyword>
<proteinExistence type="predicted"/>
<accession>A0ABU1PSE3</accession>
<dbReference type="EMBL" id="JAVDSG010000001">
    <property type="protein sequence ID" value="MDR6593562.1"/>
    <property type="molecule type" value="Genomic_DNA"/>
</dbReference>
<comment type="caution">
    <text evidence="1">The sequence shown here is derived from an EMBL/GenBank/DDBJ whole genome shotgun (WGS) entry which is preliminary data.</text>
</comment>
<dbReference type="RefSeq" id="WP_310306378.1">
    <property type="nucleotide sequence ID" value="NZ_BAAAXB010000001.1"/>
</dbReference>
<reference evidence="1 2" key="1">
    <citation type="submission" date="2023-07" db="EMBL/GenBank/DDBJ databases">
        <title>Sequencing the genomes of 1000 actinobacteria strains.</title>
        <authorList>
            <person name="Klenk H.-P."/>
        </authorList>
    </citation>
    <scope>NUCLEOTIDE SEQUENCE [LARGE SCALE GENOMIC DNA]</scope>
    <source>
        <strain evidence="1 2">DSM 43749</strain>
    </source>
</reference>